<feature type="domain" description="CCHC-type" evidence="5">
    <location>
        <begin position="217"/>
        <end position="231"/>
    </location>
</feature>
<evidence type="ECO:0000256" key="3">
    <source>
        <dbReference type="PROSITE-ProRule" id="PRU00047"/>
    </source>
</evidence>
<sequence>MYVPLLVHGNHWISMCVNFVTRSIEVFDCGGMKHNKDLEPFAHLIPRIEDQRPVGGTVLCSLSSSLQRRVSQVFYLRKVGTFVKVLSGETSGCDFGQSDCSTYSSQQAKRQVVAPRVYALGEANGAEPTAGLAKEQKILKSAQPKPGKNAHSQKKAGDQPERPKCTRCLRYHFGEFLKCNKCGRFGHLERFCRSQIVVATPPAQVAPRATMVSSGACFTCGQHGHFSRNCPTNGPAAKRQAVAPRVYSLGEANGVEPTAEIEPSLRPEIVPPPPSRPEPRSTSSSPIPAEGHYSDRDVETSPDQEDQPESRADPPSRTAFVPRRSARVAHAPPPPAVVHHRR</sequence>
<dbReference type="Pfam" id="PF00098">
    <property type="entry name" value="zf-CCHC"/>
    <property type="match status" value="1"/>
</dbReference>
<name>A0A8S9HCA0_BRACR</name>
<keyword evidence="3" id="KW-0479">Metal-binding</keyword>
<dbReference type="Gene3D" id="4.10.60.10">
    <property type="entry name" value="Zinc finger, CCHC-type"/>
    <property type="match status" value="1"/>
</dbReference>
<reference evidence="6" key="1">
    <citation type="submission" date="2019-12" db="EMBL/GenBank/DDBJ databases">
        <title>Genome sequencing and annotation of Brassica cretica.</title>
        <authorList>
            <person name="Studholme D.J."/>
            <person name="Sarris P.F."/>
        </authorList>
    </citation>
    <scope>NUCLEOTIDE SEQUENCE</scope>
    <source>
        <strain evidence="6">PFS-001/15</strain>
        <tissue evidence="6">Leaf</tissue>
    </source>
</reference>
<evidence type="ECO:0000256" key="4">
    <source>
        <dbReference type="SAM" id="MobiDB-lite"/>
    </source>
</evidence>
<dbReference type="GO" id="GO:0008234">
    <property type="term" value="F:cysteine-type peptidase activity"/>
    <property type="evidence" value="ECO:0007669"/>
    <property type="project" value="InterPro"/>
</dbReference>
<dbReference type="AlphaFoldDB" id="A0A8S9HCA0"/>
<feature type="domain" description="CCHC-type" evidence="5">
    <location>
        <begin position="178"/>
        <end position="194"/>
    </location>
</feature>
<evidence type="ECO:0000256" key="2">
    <source>
        <dbReference type="ARBA" id="ARBA00022801"/>
    </source>
</evidence>
<dbReference type="InterPro" id="IPR036875">
    <property type="entry name" value="Znf_CCHC_sf"/>
</dbReference>
<keyword evidence="3" id="KW-0862">Zinc</keyword>
<evidence type="ECO:0000313" key="6">
    <source>
        <dbReference type="EMBL" id="KAF2556155.1"/>
    </source>
</evidence>
<accession>A0A8S9HCA0</accession>
<dbReference type="Pfam" id="PF02902">
    <property type="entry name" value="Peptidase_C48"/>
    <property type="match status" value="1"/>
</dbReference>
<gene>
    <name evidence="6" type="ORF">F2Q68_00017716</name>
</gene>
<evidence type="ECO:0000259" key="5">
    <source>
        <dbReference type="PROSITE" id="PS50158"/>
    </source>
</evidence>
<dbReference type="Proteomes" id="UP000712281">
    <property type="component" value="Unassembled WGS sequence"/>
</dbReference>
<evidence type="ECO:0000256" key="1">
    <source>
        <dbReference type="ARBA" id="ARBA00022670"/>
    </source>
</evidence>
<dbReference type="InterPro" id="IPR001878">
    <property type="entry name" value="Znf_CCHC"/>
</dbReference>
<dbReference type="SUPFAM" id="SSF57756">
    <property type="entry name" value="Retrovirus zinc finger-like domains"/>
    <property type="match status" value="1"/>
</dbReference>
<dbReference type="InterPro" id="IPR003653">
    <property type="entry name" value="Peptidase_C48_C"/>
</dbReference>
<feature type="region of interest" description="Disordered" evidence="4">
    <location>
        <begin position="141"/>
        <end position="162"/>
    </location>
</feature>
<keyword evidence="3" id="KW-0863">Zinc-finger</keyword>
<comment type="caution">
    <text evidence="6">The sequence shown here is derived from an EMBL/GenBank/DDBJ whole genome shotgun (WGS) entry which is preliminary data.</text>
</comment>
<protein>
    <recommendedName>
        <fullName evidence="5">CCHC-type domain-containing protein</fullName>
    </recommendedName>
</protein>
<dbReference type="GO" id="GO:0008270">
    <property type="term" value="F:zinc ion binding"/>
    <property type="evidence" value="ECO:0007669"/>
    <property type="project" value="UniProtKB-KW"/>
</dbReference>
<feature type="region of interest" description="Disordered" evidence="4">
    <location>
        <begin position="257"/>
        <end position="342"/>
    </location>
</feature>
<keyword evidence="2" id="KW-0378">Hydrolase</keyword>
<keyword evidence="1" id="KW-0645">Protease</keyword>
<dbReference type="SMART" id="SM00343">
    <property type="entry name" value="ZnF_C2HC"/>
    <property type="match status" value="2"/>
</dbReference>
<dbReference type="EMBL" id="QGKW02001940">
    <property type="protein sequence ID" value="KAF2556155.1"/>
    <property type="molecule type" value="Genomic_DNA"/>
</dbReference>
<evidence type="ECO:0000313" key="7">
    <source>
        <dbReference type="Proteomes" id="UP000712281"/>
    </source>
</evidence>
<dbReference type="GO" id="GO:0003676">
    <property type="term" value="F:nucleic acid binding"/>
    <property type="evidence" value="ECO:0007669"/>
    <property type="project" value="InterPro"/>
</dbReference>
<dbReference type="GO" id="GO:0006508">
    <property type="term" value="P:proteolysis"/>
    <property type="evidence" value="ECO:0007669"/>
    <property type="project" value="UniProtKB-KW"/>
</dbReference>
<dbReference type="PROSITE" id="PS50158">
    <property type="entry name" value="ZF_CCHC"/>
    <property type="match status" value="2"/>
</dbReference>
<proteinExistence type="predicted"/>
<organism evidence="6 7">
    <name type="scientific">Brassica cretica</name>
    <name type="common">Mustard</name>
    <dbReference type="NCBI Taxonomy" id="69181"/>
    <lineage>
        <taxon>Eukaryota</taxon>
        <taxon>Viridiplantae</taxon>
        <taxon>Streptophyta</taxon>
        <taxon>Embryophyta</taxon>
        <taxon>Tracheophyta</taxon>
        <taxon>Spermatophyta</taxon>
        <taxon>Magnoliopsida</taxon>
        <taxon>eudicotyledons</taxon>
        <taxon>Gunneridae</taxon>
        <taxon>Pentapetalae</taxon>
        <taxon>rosids</taxon>
        <taxon>malvids</taxon>
        <taxon>Brassicales</taxon>
        <taxon>Brassicaceae</taxon>
        <taxon>Brassiceae</taxon>
        <taxon>Brassica</taxon>
    </lineage>
</organism>